<accession>A0A3D8GRV8</accession>
<dbReference type="RefSeq" id="WP_115452023.1">
    <property type="nucleotide sequence ID" value="NZ_QNQT01000003.1"/>
</dbReference>
<reference evidence="1 2" key="1">
    <citation type="submission" date="2018-07" db="EMBL/GenBank/DDBJ databases">
        <title>Bacillus sp. YLB-04 draft genome sequence.</title>
        <authorList>
            <person name="Yu L."/>
            <person name="Tang X."/>
        </authorList>
    </citation>
    <scope>NUCLEOTIDE SEQUENCE [LARGE SCALE GENOMIC DNA]</scope>
    <source>
        <strain evidence="1 2">YLB-04</strain>
    </source>
</reference>
<evidence type="ECO:0000313" key="2">
    <source>
        <dbReference type="Proteomes" id="UP000257144"/>
    </source>
</evidence>
<sequence length="71" mass="8145">MLFGEITDPKIEKLKIENGNGLSILEPKIVTKNDKTFWFVFVEEPHETETYIIKGYTADGQLVETVTQELD</sequence>
<organism evidence="1 2">
    <name type="scientific">Neobacillus piezotolerans</name>
    <dbReference type="NCBI Taxonomy" id="2259171"/>
    <lineage>
        <taxon>Bacteria</taxon>
        <taxon>Bacillati</taxon>
        <taxon>Bacillota</taxon>
        <taxon>Bacilli</taxon>
        <taxon>Bacillales</taxon>
        <taxon>Bacillaceae</taxon>
        <taxon>Neobacillus</taxon>
    </lineage>
</organism>
<dbReference type="EMBL" id="QNQT01000003">
    <property type="protein sequence ID" value="RDU37195.1"/>
    <property type="molecule type" value="Genomic_DNA"/>
</dbReference>
<protein>
    <submittedName>
        <fullName evidence="1">Uncharacterized protein</fullName>
    </submittedName>
</protein>
<dbReference type="AlphaFoldDB" id="A0A3D8GRV8"/>
<gene>
    <name evidence="1" type="ORF">DRW41_10975</name>
</gene>
<dbReference type="Proteomes" id="UP000257144">
    <property type="component" value="Unassembled WGS sequence"/>
</dbReference>
<proteinExistence type="predicted"/>
<comment type="caution">
    <text evidence="1">The sequence shown here is derived from an EMBL/GenBank/DDBJ whole genome shotgun (WGS) entry which is preliminary data.</text>
</comment>
<name>A0A3D8GRV8_9BACI</name>
<dbReference type="OrthoDB" id="2870044at2"/>
<keyword evidence="2" id="KW-1185">Reference proteome</keyword>
<evidence type="ECO:0000313" key="1">
    <source>
        <dbReference type="EMBL" id="RDU37195.1"/>
    </source>
</evidence>